<feature type="transmembrane region" description="Helical" evidence="5">
    <location>
        <begin position="165"/>
        <end position="187"/>
    </location>
</feature>
<feature type="transmembrane region" description="Helical" evidence="5">
    <location>
        <begin position="99"/>
        <end position="125"/>
    </location>
</feature>
<evidence type="ECO:0000256" key="3">
    <source>
        <dbReference type="ARBA" id="ARBA00022989"/>
    </source>
</evidence>
<dbReference type="InterPro" id="IPR009908">
    <property type="entry name" value="Methylamine_util_MauE"/>
</dbReference>
<evidence type="ECO:0000256" key="1">
    <source>
        <dbReference type="ARBA" id="ARBA00004141"/>
    </source>
</evidence>
<evidence type="ECO:0000256" key="5">
    <source>
        <dbReference type="SAM" id="Phobius"/>
    </source>
</evidence>
<evidence type="ECO:0000313" key="8">
    <source>
        <dbReference type="EMBL" id="MCC0175919.1"/>
    </source>
</evidence>
<dbReference type="EMBL" id="JADWDC010000004">
    <property type="protein sequence ID" value="MCC0175919.1"/>
    <property type="molecule type" value="Genomic_DNA"/>
</dbReference>
<comment type="subcellular location">
    <subcellularLocation>
        <location evidence="1">Membrane</location>
        <topology evidence="1">Multi-pass membrane protein</topology>
    </subcellularLocation>
</comment>
<protein>
    <submittedName>
        <fullName evidence="8">Glutaredoxin</fullName>
    </submittedName>
</protein>
<dbReference type="GO" id="GO:0016020">
    <property type="term" value="C:membrane"/>
    <property type="evidence" value="ECO:0007669"/>
    <property type="project" value="UniProtKB-SubCell"/>
</dbReference>
<dbReference type="PROSITE" id="PS51354">
    <property type="entry name" value="GLUTAREDOXIN_2"/>
    <property type="match status" value="1"/>
</dbReference>
<accession>A0A964FFQ0</accession>
<evidence type="ECO:0000256" key="4">
    <source>
        <dbReference type="ARBA" id="ARBA00023136"/>
    </source>
</evidence>
<evidence type="ECO:0000256" key="2">
    <source>
        <dbReference type="ARBA" id="ARBA00022692"/>
    </source>
</evidence>
<keyword evidence="2 5" id="KW-0812">Transmembrane</keyword>
<comment type="caution">
    <text evidence="8">The sequence shown here is derived from an EMBL/GenBank/DDBJ whole genome shotgun (WGS) entry which is preliminary data.</text>
</comment>
<dbReference type="Gene3D" id="3.40.30.10">
    <property type="entry name" value="Glutaredoxin"/>
    <property type="match status" value="1"/>
</dbReference>
<dbReference type="Proteomes" id="UP000729733">
    <property type="component" value="Unassembled WGS sequence"/>
</dbReference>
<evidence type="ECO:0000259" key="6">
    <source>
        <dbReference type="Pfam" id="PF00462"/>
    </source>
</evidence>
<feature type="domain" description="Glutaredoxin" evidence="6">
    <location>
        <begin position="16"/>
        <end position="73"/>
    </location>
</feature>
<sequence>MNSATLKQEKVRVYRMLTPEHECPWGVKTVNLLEEQGIDFEDHKLRSREEIDAFKAKHNVNTTPQIFAGDERIGGYTDLAEKLDVEVEEEEEETSYVPVIAVFSTAGLMALATTLGITGFMGYSLSLLATLKLMDIESFAQGFEKYDLITKKIRPYAKIYPFAELAIGLGFLSGVAPIATGITSLFIGVSGGISVFKAVYIDKLDLNCACVGGGSRTPLGVVSFAENAIMAVMGGVLLFNTFTGEAETTKIKEAEPAAVVRLQDASN</sequence>
<dbReference type="GO" id="GO:0030416">
    <property type="term" value="P:methylamine metabolic process"/>
    <property type="evidence" value="ECO:0007669"/>
    <property type="project" value="InterPro"/>
</dbReference>
<dbReference type="InterPro" id="IPR002109">
    <property type="entry name" value="Glutaredoxin"/>
</dbReference>
<name>A0A964FFQ0_9CYAN</name>
<organism evidence="8 9">
    <name type="scientific">Waterburya agarophytonicola KI4</name>
    <dbReference type="NCBI Taxonomy" id="2874699"/>
    <lineage>
        <taxon>Bacteria</taxon>
        <taxon>Bacillati</taxon>
        <taxon>Cyanobacteriota</taxon>
        <taxon>Cyanophyceae</taxon>
        <taxon>Pleurocapsales</taxon>
        <taxon>Hyellaceae</taxon>
        <taxon>Waterburya</taxon>
        <taxon>Waterburya agarophytonicola</taxon>
    </lineage>
</organism>
<dbReference type="AlphaFoldDB" id="A0A964FFQ0"/>
<keyword evidence="9" id="KW-1185">Reference proteome</keyword>
<gene>
    <name evidence="8" type="ORF">I4641_02855</name>
</gene>
<reference evidence="8" key="1">
    <citation type="journal article" date="2021" name="Antonie Van Leeuwenhoek">
        <title>Draft genome and description of Waterburya agarophytonicola gen. nov. sp. nov. (Pleurocapsales, Cyanobacteria): a seaweed symbiont.</title>
        <authorList>
            <person name="Bonthond G."/>
            <person name="Shalygin S."/>
            <person name="Bayer T."/>
            <person name="Weinberger F."/>
        </authorList>
    </citation>
    <scope>NUCLEOTIDE SEQUENCE</scope>
    <source>
        <strain evidence="8">KI4</strain>
    </source>
</reference>
<evidence type="ECO:0000259" key="7">
    <source>
        <dbReference type="Pfam" id="PF07291"/>
    </source>
</evidence>
<keyword evidence="4 5" id="KW-0472">Membrane</keyword>
<dbReference type="SUPFAM" id="SSF52833">
    <property type="entry name" value="Thioredoxin-like"/>
    <property type="match status" value="1"/>
</dbReference>
<dbReference type="InterPro" id="IPR036249">
    <property type="entry name" value="Thioredoxin-like_sf"/>
</dbReference>
<dbReference type="Pfam" id="PF00462">
    <property type="entry name" value="Glutaredoxin"/>
    <property type="match status" value="1"/>
</dbReference>
<keyword evidence="3 5" id="KW-1133">Transmembrane helix</keyword>
<feature type="domain" description="Methylamine utilisation protein MauE" evidence="7">
    <location>
        <begin position="115"/>
        <end position="239"/>
    </location>
</feature>
<evidence type="ECO:0000313" key="9">
    <source>
        <dbReference type="Proteomes" id="UP000729733"/>
    </source>
</evidence>
<dbReference type="RefSeq" id="WP_229638931.1">
    <property type="nucleotide sequence ID" value="NZ_JADWDC010000004.1"/>
</dbReference>
<dbReference type="Pfam" id="PF07291">
    <property type="entry name" value="MauE"/>
    <property type="match status" value="1"/>
</dbReference>
<proteinExistence type="predicted"/>